<protein>
    <submittedName>
        <fullName evidence="2">Uncharacterized protein</fullName>
    </submittedName>
</protein>
<comment type="caution">
    <text evidence="2">The sequence shown here is derived from an EMBL/GenBank/DDBJ whole genome shotgun (WGS) entry which is preliminary data.</text>
</comment>
<dbReference type="Proteomes" id="UP000748756">
    <property type="component" value="Unassembled WGS sequence"/>
</dbReference>
<keyword evidence="3" id="KW-1185">Reference proteome</keyword>
<feature type="region of interest" description="Disordered" evidence="1">
    <location>
        <begin position="317"/>
        <end position="344"/>
    </location>
</feature>
<reference evidence="2" key="1">
    <citation type="journal article" date="2020" name="Fungal Divers.">
        <title>Resolving the Mortierellaceae phylogeny through synthesis of multi-gene phylogenetics and phylogenomics.</title>
        <authorList>
            <person name="Vandepol N."/>
            <person name="Liber J."/>
            <person name="Desiro A."/>
            <person name="Na H."/>
            <person name="Kennedy M."/>
            <person name="Barry K."/>
            <person name="Grigoriev I.V."/>
            <person name="Miller A.N."/>
            <person name="O'Donnell K."/>
            <person name="Stajich J.E."/>
            <person name="Bonito G."/>
        </authorList>
    </citation>
    <scope>NUCLEOTIDE SEQUENCE</scope>
    <source>
        <strain evidence="2">NRRL 6426</strain>
    </source>
</reference>
<gene>
    <name evidence="2" type="ORF">BG015_000634</name>
</gene>
<sequence length="758" mass="85071">MANRIRFLLDALFDYKISYVWSAVLEELMFPIDNLKNQAMHSALQFVKEHSQLFPGQLVDGVSFVDDDFWVDAPQACPREIRLEVARCLPPLRDVSTVTDENWLQFGAHIKSTDLRQVETIVNRNFGRDAAMSVVLAIDDGDERPFLQRCRDLKSLEIVAGGARGRFKWVVEEKQRALGQPSTGLDTTTGISGGIGTSGPTMSQQQQHLVPLIKFTLTEQHYQMKDEIVNITFAFSQTLTHLHVYTKVETHAAAISFEFGQVDLPVLTHLTWSIAGEILVVDEQSFAAAQSQASLETLMLAIQTDNHRYRAITPLDLRPAPLPPSKNFSRSQLSAPGPQPPKPKLTVLPRLRTLGLKGSWVIAPSVLSELLLKTCPNLEVLDLEGWKAGSLAKLIALVETMYERTRKMRKLRVGMHRINGLSTEKMQVMGMFPMKHEKVAGKDVLPIEVHAPGNLDAWAYPNGIGAEPSSVRLTRVLLLLLITKGRTHLSELSTPVRLAYHLGNGTQDLQSTTTAIATSNITTDNTAAFSMDYLAHLRHLDVEWVAEENYHSAPNIKPTERLKIFMRGDEYEQMMSLNRLLEAWVDGNGLQGVRLWCLWPILRREVTWTIAMPIMEQLQSLVIPVSDIRRYHNAIDRLSNLEQIRCSLDEPCDYSEEYNSDLTAKFVNTTQQRKSEALAAMVAFVKKHTQLFPARLQFVTCTNGVVYNFEEQECPKEILSEIAQLLPTLSRPLYLDDSMSSIGLGLSLHSSGSNLALL</sequence>
<accession>A0A9P5S6N4</accession>
<organism evidence="2 3">
    <name type="scientific">Linnemannia schmuckeri</name>
    <dbReference type="NCBI Taxonomy" id="64567"/>
    <lineage>
        <taxon>Eukaryota</taxon>
        <taxon>Fungi</taxon>
        <taxon>Fungi incertae sedis</taxon>
        <taxon>Mucoromycota</taxon>
        <taxon>Mortierellomycotina</taxon>
        <taxon>Mortierellomycetes</taxon>
        <taxon>Mortierellales</taxon>
        <taxon>Mortierellaceae</taxon>
        <taxon>Linnemannia</taxon>
    </lineage>
</organism>
<evidence type="ECO:0000256" key="1">
    <source>
        <dbReference type="SAM" id="MobiDB-lite"/>
    </source>
</evidence>
<evidence type="ECO:0000313" key="2">
    <source>
        <dbReference type="EMBL" id="KAF9154558.1"/>
    </source>
</evidence>
<dbReference type="AlphaFoldDB" id="A0A9P5S6N4"/>
<name>A0A9P5S6N4_9FUNG</name>
<dbReference type="EMBL" id="JAAAUQ010000110">
    <property type="protein sequence ID" value="KAF9154558.1"/>
    <property type="molecule type" value="Genomic_DNA"/>
</dbReference>
<proteinExistence type="predicted"/>
<dbReference type="OrthoDB" id="2360563at2759"/>
<evidence type="ECO:0000313" key="3">
    <source>
        <dbReference type="Proteomes" id="UP000748756"/>
    </source>
</evidence>